<evidence type="ECO:0000256" key="4">
    <source>
        <dbReference type="PROSITE-ProRule" id="PRU00339"/>
    </source>
</evidence>
<evidence type="ECO:0000313" key="9">
    <source>
        <dbReference type="Proteomes" id="UP000609121"/>
    </source>
</evidence>
<protein>
    <submittedName>
        <fullName evidence="8">HEAT repeat domain-containing protein</fullName>
    </submittedName>
</protein>
<feature type="repeat" description="TPR" evidence="4">
    <location>
        <begin position="562"/>
        <end position="595"/>
    </location>
</feature>
<reference evidence="8" key="1">
    <citation type="submission" date="2020-09" db="EMBL/GenBank/DDBJ databases">
        <title>A novel bacterium of genus Mangrovicoccus, isolated from South China Sea.</title>
        <authorList>
            <person name="Huang H."/>
            <person name="Mo K."/>
            <person name="Hu Y."/>
        </authorList>
    </citation>
    <scope>NUCLEOTIDE SEQUENCE</scope>
    <source>
        <strain evidence="8">HB182678</strain>
    </source>
</reference>
<dbReference type="Pfam" id="PF14559">
    <property type="entry name" value="TPR_19"/>
    <property type="match status" value="1"/>
</dbReference>
<feature type="chain" id="PRO_5035210750" evidence="6">
    <location>
        <begin position="24"/>
        <end position="651"/>
    </location>
</feature>
<gene>
    <name evidence="8" type="ORF">ICN82_11455</name>
</gene>
<feature type="signal peptide" evidence="6">
    <location>
        <begin position="1"/>
        <end position="23"/>
    </location>
</feature>
<dbReference type="SUPFAM" id="SSF48695">
    <property type="entry name" value="Multiheme cytochromes"/>
    <property type="match status" value="1"/>
</dbReference>
<keyword evidence="1 5" id="KW-0479">Metal-binding</keyword>
<evidence type="ECO:0000256" key="2">
    <source>
        <dbReference type="ARBA" id="ARBA00022729"/>
    </source>
</evidence>
<dbReference type="GO" id="GO:0009055">
    <property type="term" value="F:electron transfer activity"/>
    <property type="evidence" value="ECO:0007669"/>
    <property type="project" value="InterPro"/>
</dbReference>
<dbReference type="GO" id="GO:0020037">
    <property type="term" value="F:heme binding"/>
    <property type="evidence" value="ECO:0007669"/>
    <property type="project" value="InterPro"/>
</dbReference>
<evidence type="ECO:0000256" key="6">
    <source>
        <dbReference type="SAM" id="SignalP"/>
    </source>
</evidence>
<dbReference type="GO" id="GO:0016491">
    <property type="term" value="F:oxidoreductase activity"/>
    <property type="evidence" value="ECO:0007669"/>
    <property type="project" value="TreeGrafter"/>
</dbReference>
<dbReference type="InterPro" id="IPR011990">
    <property type="entry name" value="TPR-like_helical_dom_sf"/>
</dbReference>
<dbReference type="RefSeq" id="WP_193182825.1">
    <property type="nucleotide sequence ID" value="NZ_JACVXA010000032.1"/>
</dbReference>
<dbReference type="InterPro" id="IPR019734">
    <property type="entry name" value="TPR_rpt"/>
</dbReference>
<accession>A0A8J7CXE8</accession>
<dbReference type="InterPro" id="IPR009056">
    <property type="entry name" value="Cyt_c-like_dom"/>
</dbReference>
<dbReference type="SUPFAM" id="SSF48452">
    <property type="entry name" value="TPR-like"/>
    <property type="match status" value="1"/>
</dbReference>
<dbReference type="Gene3D" id="1.10.1130.10">
    <property type="entry name" value="Flavocytochrome C3, Chain A"/>
    <property type="match status" value="3"/>
</dbReference>
<dbReference type="PANTHER" id="PTHR35038">
    <property type="entry name" value="DISSIMILATORY SULFITE REDUCTASE SIRA"/>
    <property type="match status" value="1"/>
</dbReference>
<sequence length="651" mass="69503">MRPFLLPAILLACLAGTFARAQAESGGYVGSDSCTGCHEAETAAWERSHHAAAWTEASAENIRADFGGTSFDLGAMHAAFGIAADGTRQVTVTELDGSVTQYDVQSVVGIEPLQQYLLETGEGRRQSFDVVWDTEAGRWFHLYPDQSLAPADALHWSGPYKNWDGRCAVCHATDFAANYDPATRSYAATQSEIGVGCEACHGPGQAHLDWARDWETTQEPMPAAGGFPNDPSAPGAFMDTCGGCHSRREAYQDSSPLPGTPYHDAYNLAQLRPGLYWPDGQIRDEVYVLGSFLQSKMHEKGVTCTNCHDAHSGERLTEDNSLCTQCHSPAGNPDFPSLPLQVFDAPEHHHHPEGSPGAQCRACHMPEQVYMGNDARADHSFRVPRPDLSAETGAPDACTACHDDRSPAWAADILEDWFPDSTHRGPHFGQILARGTADPAAAAGDLALLARSEEPGIVRATALWMLGQGGGQAAADAVAGLLQDPDPMVRAAAVDAQRGASAQAQAERLAGLLDDPSRNVRIAAAKAMLALPVARFPDAIAQDLRRAQGDWQAAMQARLGFPETHLQIGGMALTMRNFPAALQAFGEVTDLDPQHVDAWVMQARLAAALEGPEAARHVLDRAVSANPGDLALAGMLSQLDGTGPRLTPPPQ</sequence>
<dbReference type="Gene3D" id="1.25.10.10">
    <property type="entry name" value="Leucine-rich Repeat Variant"/>
    <property type="match status" value="1"/>
</dbReference>
<keyword evidence="4" id="KW-0802">TPR repeat</keyword>
<dbReference type="InterPro" id="IPR051829">
    <property type="entry name" value="Multiheme_Cytochr_ET"/>
</dbReference>
<dbReference type="Proteomes" id="UP000609121">
    <property type="component" value="Unassembled WGS sequence"/>
</dbReference>
<feature type="domain" description="Cytochrome c" evidence="7">
    <location>
        <begin position="372"/>
        <end position="517"/>
    </location>
</feature>
<dbReference type="PROSITE" id="PS50005">
    <property type="entry name" value="TPR"/>
    <property type="match status" value="1"/>
</dbReference>
<dbReference type="Pfam" id="PF13646">
    <property type="entry name" value="HEAT_2"/>
    <property type="match status" value="1"/>
</dbReference>
<dbReference type="InterPro" id="IPR023155">
    <property type="entry name" value="Cyt_c-552/4"/>
</dbReference>
<evidence type="ECO:0000256" key="3">
    <source>
        <dbReference type="ARBA" id="ARBA00023004"/>
    </source>
</evidence>
<dbReference type="PANTHER" id="PTHR35038:SF8">
    <property type="entry name" value="C-TYPE POLYHEME CYTOCHROME OMCC"/>
    <property type="match status" value="1"/>
</dbReference>
<comment type="caution">
    <text evidence="8">The sequence shown here is derived from an EMBL/GenBank/DDBJ whole genome shotgun (WGS) entry which is preliminary data.</text>
</comment>
<dbReference type="AlphaFoldDB" id="A0A8J7CXE8"/>
<evidence type="ECO:0000256" key="1">
    <source>
        <dbReference type="ARBA" id="ARBA00022723"/>
    </source>
</evidence>
<dbReference type="EMBL" id="JACVXA010000032">
    <property type="protein sequence ID" value="MBE3638817.1"/>
    <property type="molecule type" value="Genomic_DNA"/>
</dbReference>
<organism evidence="8 9">
    <name type="scientific">Mangrovicoccus algicola</name>
    <dbReference type="NCBI Taxonomy" id="2771008"/>
    <lineage>
        <taxon>Bacteria</taxon>
        <taxon>Pseudomonadati</taxon>
        <taxon>Pseudomonadota</taxon>
        <taxon>Alphaproteobacteria</taxon>
        <taxon>Rhodobacterales</taxon>
        <taxon>Paracoccaceae</taxon>
        <taxon>Mangrovicoccus</taxon>
    </lineage>
</organism>
<keyword evidence="5" id="KW-0349">Heme</keyword>
<dbReference type="PROSITE" id="PS51007">
    <property type="entry name" value="CYTC"/>
    <property type="match status" value="1"/>
</dbReference>
<evidence type="ECO:0000256" key="5">
    <source>
        <dbReference type="PROSITE-ProRule" id="PRU00433"/>
    </source>
</evidence>
<evidence type="ECO:0000259" key="7">
    <source>
        <dbReference type="PROSITE" id="PS51007"/>
    </source>
</evidence>
<keyword evidence="2 6" id="KW-0732">Signal</keyword>
<dbReference type="Pfam" id="PF13435">
    <property type="entry name" value="Cytochrome_C554"/>
    <property type="match status" value="2"/>
</dbReference>
<keyword evidence="9" id="KW-1185">Reference proteome</keyword>
<dbReference type="InterPro" id="IPR036280">
    <property type="entry name" value="Multihaem_cyt_sf"/>
</dbReference>
<name>A0A8J7CXE8_9RHOB</name>
<evidence type="ECO:0000313" key="8">
    <source>
        <dbReference type="EMBL" id="MBE3638817.1"/>
    </source>
</evidence>
<dbReference type="Gene3D" id="1.25.40.10">
    <property type="entry name" value="Tetratricopeptide repeat domain"/>
    <property type="match status" value="1"/>
</dbReference>
<dbReference type="InterPro" id="IPR011989">
    <property type="entry name" value="ARM-like"/>
</dbReference>
<proteinExistence type="predicted"/>
<dbReference type="GO" id="GO:0046872">
    <property type="term" value="F:metal ion binding"/>
    <property type="evidence" value="ECO:0007669"/>
    <property type="project" value="UniProtKB-KW"/>
</dbReference>
<keyword evidence="3 5" id="KW-0408">Iron</keyword>